<dbReference type="RefSeq" id="WP_069482311.1">
    <property type="nucleotide sequence ID" value="NZ_KV766182.1"/>
</dbReference>
<name>A0A1E4RAD6_9BACI</name>
<organism evidence="6 7">
    <name type="scientific">Lysinibacillus fusiformis</name>
    <dbReference type="NCBI Taxonomy" id="28031"/>
    <lineage>
        <taxon>Bacteria</taxon>
        <taxon>Bacillati</taxon>
        <taxon>Bacillota</taxon>
        <taxon>Bacilli</taxon>
        <taxon>Bacillales</taxon>
        <taxon>Bacillaceae</taxon>
        <taxon>Lysinibacillus</taxon>
    </lineage>
</organism>
<comment type="subcellular location">
    <subcellularLocation>
        <location evidence="1">Membrane</location>
        <topology evidence="1">Multi-pass membrane protein</topology>
    </subcellularLocation>
</comment>
<dbReference type="OrthoDB" id="9811701at2"/>
<feature type="transmembrane region" description="Helical" evidence="5">
    <location>
        <begin position="92"/>
        <end position="116"/>
    </location>
</feature>
<evidence type="ECO:0000256" key="4">
    <source>
        <dbReference type="ARBA" id="ARBA00023136"/>
    </source>
</evidence>
<feature type="transmembrane region" description="Helical" evidence="5">
    <location>
        <begin position="147"/>
        <end position="167"/>
    </location>
</feature>
<comment type="caution">
    <text evidence="6">The sequence shown here is derived from an EMBL/GenBank/DDBJ whole genome shotgun (WGS) entry which is preliminary data.</text>
</comment>
<evidence type="ECO:0000313" key="7">
    <source>
        <dbReference type="Proteomes" id="UP000094784"/>
    </source>
</evidence>
<evidence type="ECO:0000256" key="5">
    <source>
        <dbReference type="SAM" id="Phobius"/>
    </source>
</evidence>
<protein>
    <submittedName>
        <fullName evidence="6">CidB/LrgB family autolysis modulator</fullName>
    </submittedName>
</protein>
<dbReference type="InterPro" id="IPR007300">
    <property type="entry name" value="CidB/LrgB"/>
</dbReference>
<dbReference type="EMBL" id="MECQ01000001">
    <property type="protein sequence ID" value="ODV57432.1"/>
    <property type="molecule type" value="Genomic_DNA"/>
</dbReference>
<keyword evidence="4 5" id="KW-0472">Membrane</keyword>
<evidence type="ECO:0000256" key="3">
    <source>
        <dbReference type="ARBA" id="ARBA00022989"/>
    </source>
</evidence>
<gene>
    <name evidence="6" type="ORF">BG258_16685</name>
</gene>
<sequence length="237" mass="25374">MSLWIAGISLLGTIILFYICKIIYKKYKKEWLTPMLVTPIVIIILLLLTGIPYTTYNAGASVLTNLLGPATVAFAVPIYKNVNLLKKHAFEIFISIAVGSTVAIISSFIMALVVGLNNELVHSLVPRSVTTPIAMDISNMIGGSPTLTAVFVMTTGILGSLLAPIVIKICRFHNPSSRGLMLGMGAHGAGTSRAFEFGELEGTFASLAMIVAALISIVLTTTIFPVFEHLVINILLP</sequence>
<dbReference type="GO" id="GO:0016020">
    <property type="term" value="C:membrane"/>
    <property type="evidence" value="ECO:0007669"/>
    <property type="project" value="UniProtKB-SubCell"/>
</dbReference>
<keyword evidence="3 5" id="KW-1133">Transmembrane helix</keyword>
<evidence type="ECO:0000313" key="6">
    <source>
        <dbReference type="EMBL" id="ODV57432.1"/>
    </source>
</evidence>
<evidence type="ECO:0000256" key="1">
    <source>
        <dbReference type="ARBA" id="ARBA00004141"/>
    </source>
</evidence>
<evidence type="ECO:0000256" key="2">
    <source>
        <dbReference type="ARBA" id="ARBA00022692"/>
    </source>
</evidence>
<accession>A0A1E4RAD6</accession>
<proteinExistence type="predicted"/>
<dbReference type="AlphaFoldDB" id="A0A1E4RAD6"/>
<feature type="transmembrane region" description="Helical" evidence="5">
    <location>
        <begin position="6"/>
        <end position="24"/>
    </location>
</feature>
<reference evidence="6 7" key="1">
    <citation type="submission" date="2016-09" db="EMBL/GenBank/DDBJ databases">
        <title>Draft genome sequence of the soil isolate, Lysinibacillus fusiformis M5, a potential hypoxanthine producer.</title>
        <authorList>
            <person name="Gallegos-Monterrosa R."/>
            <person name="Maroti G."/>
            <person name="Balint B."/>
            <person name="Kovacs A.T."/>
        </authorList>
    </citation>
    <scope>NUCLEOTIDE SEQUENCE [LARGE SCALE GENOMIC DNA]</scope>
    <source>
        <strain evidence="6 7">M5</strain>
    </source>
</reference>
<dbReference type="PANTHER" id="PTHR30249">
    <property type="entry name" value="PUTATIVE SEROTONIN TRANSPORTER"/>
    <property type="match status" value="1"/>
</dbReference>
<dbReference type="Proteomes" id="UP000094784">
    <property type="component" value="Unassembled WGS sequence"/>
</dbReference>
<keyword evidence="2 5" id="KW-0812">Transmembrane</keyword>
<dbReference type="Pfam" id="PF04172">
    <property type="entry name" value="LrgB"/>
    <property type="match status" value="1"/>
</dbReference>
<feature type="transmembrane region" description="Helical" evidence="5">
    <location>
        <begin position="62"/>
        <end position="80"/>
    </location>
</feature>
<dbReference type="PANTHER" id="PTHR30249:SF3">
    <property type="entry name" value="MUREIN HYDROLASE EXPORT REGULATOR"/>
    <property type="match status" value="1"/>
</dbReference>
<feature type="transmembrane region" description="Helical" evidence="5">
    <location>
        <begin position="36"/>
        <end position="56"/>
    </location>
</feature>
<feature type="transmembrane region" description="Helical" evidence="5">
    <location>
        <begin position="207"/>
        <end position="227"/>
    </location>
</feature>